<name>B4HSF2_DROSE</name>
<dbReference type="EMBL" id="CH480816">
    <property type="protein sequence ID" value="EDW48030.1"/>
    <property type="molecule type" value="Genomic_DNA"/>
</dbReference>
<reference evidence="2 3" key="1">
    <citation type="journal article" date="2007" name="Nature">
        <title>Evolution of genes and genomes on the Drosophila phylogeny.</title>
        <authorList>
            <consortium name="Drosophila 12 Genomes Consortium"/>
            <person name="Clark A.G."/>
            <person name="Eisen M.B."/>
            <person name="Smith D.R."/>
            <person name="Bergman C.M."/>
            <person name="Oliver B."/>
            <person name="Markow T.A."/>
            <person name="Kaufman T.C."/>
            <person name="Kellis M."/>
            <person name="Gelbart W."/>
            <person name="Iyer V.N."/>
            <person name="Pollard D.A."/>
            <person name="Sackton T.B."/>
            <person name="Larracuente A.M."/>
            <person name="Singh N.D."/>
            <person name="Abad J.P."/>
            <person name="Abt D.N."/>
            <person name="Adryan B."/>
            <person name="Aguade M."/>
            <person name="Akashi H."/>
            <person name="Anderson W.W."/>
            <person name="Aquadro C.F."/>
            <person name="Ardell D.H."/>
            <person name="Arguello R."/>
            <person name="Artieri C.G."/>
            <person name="Barbash D.A."/>
            <person name="Barker D."/>
            <person name="Barsanti P."/>
            <person name="Batterham P."/>
            <person name="Batzoglou S."/>
            <person name="Begun D."/>
            <person name="Bhutkar A."/>
            <person name="Blanco E."/>
            <person name="Bosak S.A."/>
            <person name="Bradley R.K."/>
            <person name="Brand A.D."/>
            <person name="Brent M.R."/>
            <person name="Brooks A.N."/>
            <person name="Brown R.H."/>
            <person name="Butlin R.K."/>
            <person name="Caggese C."/>
            <person name="Calvi B.R."/>
            <person name="Bernardo de Carvalho A."/>
            <person name="Caspi A."/>
            <person name="Castrezana S."/>
            <person name="Celniker S.E."/>
            <person name="Chang J.L."/>
            <person name="Chapple C."/>
            <person name="Chatterji S."/>
            <person name="Chinwalla A."/>
            <person name="Civetta A."/>
            <person name="Clifton S.W."/>
            <person name="Comeron J.M."/>
            <person name="Costello J.C."/>
            <person name="Coyne J.A."/>
            <person name="Daub J."/>
            <person name="David R.G."/>
            <person name="Delcher A.L."/>
            <person name="Delehaunty K."/>
            <person name="Do C.B."/>
            <person name="Ebling H."/>
            <person name="Edwards K."/>
            <person name="Eickbush T."/>
            <person name="Evans J.D."/>
            <person name="Filipski A."/>
            <person name="Findeiss S."/>
            <person name="Freyhult E."/>
            <person name="Fulton L."/>
            <person name="Fulton R."/>
            <person name="Garcia A.C."/>
            <person name="Gardiner A."/>
            <person name="Garfield D.A."/>
            <person name="Garvin B.E."/>
            <person name="Gibson G."/>
            <person name="Gilbert D."/>
            <person name="Gnerre S."/>
            <person name="Godfrey J."/>
            <person name="Good R."/>
            <person name="Gotea V."/>
            <person name="Gravely B."/>
            <person name="Greenberg A.J."/>
            <person name="Griffiths-Jones S."/>
            <person name="Gross S."/>
            <person name="Guigo R."/>
            <person name="Gustafson E.A."/>
            <person name="Haerty W."/>
            <person name="Hahn M.W."/>
            <person name="Halligan D.L."/>
            <person name="Halpern A.L."/>
            <person name="Halter G.M."/>
            <person name="Han M.V."/>
            <person name="Heger A."/>
            <person name="Hillier L."/>
            <person name="Hinrichs A.S."/>
            <person name="Holmes I."/>
            <person name="Hoskins R.A."/>
            <person name="Hubisz M.J."/>
            <person name="Hultmark D."/>
            <person name="Huntley M.A."/>
            <person name="Jaffe D.B."/>
            <person name="Jagadeeshan S."/>
            <person name="Jeck W.R."/>
            <person name="Johnson J."/>
            <person name="Jones C.D."/>
            <person name="Jordan W.C."/>
            <person name="Karpen G.H."/>
            <person name="Kataoka E."/>
            <person name="Keightley P.D."/>
            <person name="Kheradpour P."/>
            <person name="Kirkness E.F."/>
            <person name="Koerich L.B."/>
            <person name="Kristiansen K."/>
            <person name="Kudrna D."/>
            <person name="Kulathinal R.J."/>
            <person name="Kumar S."/>
            <person name="Kwok R."/>
            <person name="Lander E."/>
            <person name="Langley C.H."/>
            <person name="Lapoint R."/>
            <person name="Lazzaro B.P."/>
            <person name="Lee S.J."/>
            <person name="Levesque L."/>
            <person name="Li R."/>
            <person name="Lin C.F."/>
            <person name="Lin M.F."/>
            <person name="Lindblad-Toh K."/>
            <person name="Llopart A."/>
            <person name="Long M."/>
            <person name="Low L."/>
            <person name="Lozovsky E."/>
            <person name="Lu J."/>
            <person name="Luo M."/>
            <person name="Machado C.A."/>
            <person name="Makalowski W."/>
            <person name="Marzo M."/>
            <person name="Matsuda M."/>
            <person name="Matzkin L."/>
            <person name="McAllister B."/>
            <person name="McBride C.S."/>
            <person name="McKernan B."/>
            <person name="McKernan K."/>
            <person name="Mendez-Lago M."/>
            <person name="Minx P."/>
            <person name="Mollenhauer M.U."/>
            <person name="Montooth K."/>
            <person name="Mount S.M."/>
            <person name="Mu X."/>
            <person name="Myers E."/>
            <person name="Negre B."/>
            <person name="Newfeld S."/>
            <person name="Nielsen R."/>
            <person name="Noor M.A."/>
            <person name="O'Grady P."/>
            <person name="Pachter L."/>
            <person name="Papaceit M."/>
            <person name="Parisi M.J."/>
            <person name="Parisi M."/>
            <person name="Parts L."/>
            <person name="Pedersen J.S."/>
            <person name="Pesole G."/>
            <person name="Phillippy A.M."/>
            <person name="Ponting C.P."/>
            <person name="Pop M."/>
            <person name="Porcelli D."/>
            <person name="Powell J.R."/>
            <person name="Prohaska S."/>
            <person name="Pruitt K."/>
            <person name="Puig M."/>
            <person name="Quesneville H."/>
            <person name="Ram K.R."/>
            <person name="Rand D."/>
            <person name="Rasmussen M.D."/>
            <person name="Reed L.K."/>
            <person name="Reenan R."/>
            <person name="Reily A."/>
            <person name="Remington K.A."/>
            <person name="Rieger T.T."/>
            <person name="Ritchie M.G."/>
            <person name="Robin C."/>
            <person name="Rogers Y.H."/>
            <person name="Rohde C."/>
            <person name="Rozas J."/>
            <person name="Rubenfield M.J."/>
            <person name="Ruiz A."/>
            <person name="Russo S."/>
            <person name="Salzberg S.L."/>
            <person name="Sanchez-Gracia A."/>
            <person name="Saranga D.J."/>
            <person name="Sato H."/>
            <person name="Schaeffer S.W."/>
            <person name="Schatz M.C."/>
            <person name="Schlenke T."/>
            <person name="Schwartz R."/>
            <person name="Segarra C."/>
            <person name="Singh R.S."/>
            <person name="Sirot L."/>
            <person name="Sirota M."/>
            <person name="Sisneros N.B."/>
            <person name="Smith C.D."/>
            <person name="Smith T.F."/>
            <person name="Spieth J."/>
            <person name="Stage D.E."/>
            <person name="Stark A."/>
            <person name="Stephan W."/>
            <person name="Strausberg R.L."/>
            <person name="Strempel S."/>
            <person name="Sturgill D."/>
            <person name="Sutton G."/>
            <person name="Sutton G.G."/>
            <person name="Tao W."/>
            <person name="Teichmann S."/>
            <person name="Tobari Y.N."/>
            <person name="Tomimura Y."/>
            <person name="Tsolas J.M."/>
            <person name="Valente V.L."/>
            <person name="Venter E."/>
            <person name="Venter J.C."/>
            <person name="Vicario S."/>
            <person name="Vieira F.G."/>
            <person name="Vilella A.J."/>
            <person name="Villasante A."/>
            <person name="Walenz B."/>
            <person name="Wang J."/>
            <person name="Wasserman M."/>
            <person name="Watts T."/>
            <person name="Wilson D."/>
            <person name="Wilson R.K."/>
            <person name="Wing R.A."/>
            <person name="Wolfner M.F."/>
            <person name="Wong A."/>
            <person name="Wong G.K."/>
            <person name="Wu C.I."/>
            <person name="Wu G."/>
            <person name="Yamamoto D."/>
            <person name="Yang H.P."/>
            <person name="Yang S.P."/>
            <person name="Yorke J.A."/>
            <person name="Yoshida K."/>
            <person name="Zdobnov E."/>
            <person name="Zhang P."/>
            <person name="Zhang Y."/>
            <person name="Zimin A.V."/>
            <person name="Baldwin J."/>
            <person name="Abdouelleil A."/>
            <person name="Abdulkadir J."/>
            <person name="Abebe A."/>
            <person name="Abera B."/>
            <person name="Abreu J."/>
            <person name="Acer S.C."/>
            <person name="Aftuck L."/>
            <person name="Alexander A."/>
            <person name="An P."/>
            <person name="Anderson E."/>
            <person name="Anderson S."/>
            <person name="Arachi H."/>
            <person name="Azer M."/>
            <person name="Bachantsang P."/>
            <person name="Barry A."/>
            <person name="Bayul T."/>
            <person name="Berlin A."/>
            <person name="Bessette D."/>
            <person name="Bloom T."/>
            <person name="Blye J."/>
            <person name="Boguslavskiy L."/>
            <person name="Bonnet C."/>
            <person name="Boukhgalter B."/>
            <person name="Bourzgui I."/>
            <person name="Brown A."/>
            <person name="Cahill P."/>
            <person name="Channer S."/>
            <person name="Cheshatsang Y."/>
            <person name="Chuda L."/>
            <person name="Citroen M."/>
            <person name="Collymore A."/>
            <person name="Cooke P."/>
            <person name="Costello M."/>
            <person name="D'Aco K."/>
            <person name="Daza R."/>
            <person name="De Haan G."/>
            <person name="DeGray S."/>
            <person name="DeMaso C."/>
            <person name="Dhargay N."/>
            <person name="Dooley K."/>
            <person name="Dooley E."/>
            <person name="Doricent M."/>
            <person name="Dorje P."/>
            <person name="Dorjee K."/>
            <person name="Dupes A."/>
            <person name="Elong R."/>
            <person name="Falk J."/>
            <person name="Farina A."/>
            <person name="Faro S."/>
            <person name="Ferguson D."/>
            <person name="Fisher S."/>
            <person name="Foley C.D."/>
            <person name="Franke A."/>
            <person name="Friedrich D."/>
            <person name="Gadbois L."/>
            <person name="Gearin G."/>
            <person name="Gearin C.R."/>
            <person name="Giannoukos G."/>
            <person name="Goode T."/>
            <person name="Graham J."/>
            <person name="Grandbois E."/>
            <person name="Grewal S."/>
            <person name="Gyaltsen K."/>
            <person name="Hafez N."/>
            <person name="Hagos B."/>
            <person name="Hall J."/>
            <person name="Henson C."/>
            <person name="Hollinger A."/>
            <person name="Honan T."/>
            <person name="Huard M.D."/>
            <person name="Hughes L."/>
            <person name="Hurhula B."/>
            <person name="Husby M.E."/>
            <person name="Kamat A."/>
            <person name="Kanga B."/>
            <person name="Kashin S."/>
            <person name="Khazanovich D."/>
            <person name="Kisner P."/>
            <person name="Lance K."/>
            <person name="Lara M."/>
            <person name="Lee W."/>
            <person name="Lennon N."/>
            <person name="Letendre F."/>
            <person name="LeVine R."/>
            <person name="Lipovsky A."/>
            <person name="Liu X."/>
            <person name="Liu J."/>
            <person name="Liu S."/>
            <person name="Lokyitsang T."/>
            <person name="Lokyitsang Y."/>
            <person name="Lubonja R."/>
            <person name="Lui A."/>
            <person name="MacDonald P."/>
            <person name="Magnisalis V."/>
            <person name="Maru K."/>
            <person name="Matthews C."/>
            <person name="McCusker W."/>
            <person name="McDonough S."/>
            <person name="Mehta T."/>
            <person name="Meldrim J."/>
            <person name="Meneus L."/>
            <person name="Mihai O."/>
            <person name="Mihalev A."/>
            <person name="Mihova T."/>
            <person name="Mittelman R."/>
            <person name="Mlenga V."/>
            <person name="Montmayeur A."/>
            <person name="Mulrain L."/>
            <person name="Navidi A."/>
            <person name="Naylor J."/>
            <person name="Negash T."/>
            <person name="Nguyen T."/>
            <person name="Nguyen N."/>
            <person name="Nicol R."/>
            <person name="Norbu C."/>
            <person name="Norbu N."/>
            <person name="Novod N."/>
            <person name="O'Neill B."/>
            <person name="Osman S."/>
            <person name="Markiewicz E."/>
            <person name="Oyono O.L."/>
            <person name="Patti C."/>
            <person name="Phunkhang P."/>
            <person name="Pierre F."/>
            <person name="Priest M."/>
            <person name="Raghuraman S."/>
            <person name="Rege F."/>
            <person name="Reyes R."/>
            <person name="Rise C."/>
            <person name="Rogov P."/>
            <person name="Ross K."/>
            <person name="Ryan E."/>
            <person name="Settipalli S."/>
            <person name="Shea T."/>
            <person name="Sherpa N."/>
            <person name="Shi L."/>
            <person name="Shih D."/>
            <person name="Sparrow T."/>
            <person name="Spaulding J."/>
            <person name="Stalker J."/>
            <person name="Stange-Thomann N."/>
            <person name="Stavropoulos S."/>
            <person name="Stone C."/>
            <person name="Strader C."/>
            <person name="Tesfaye S."/>
            <person name="Thomson T."/>
            <person name="Thoulutsang Y."/>
            <person name="Thoulutsang D."/>
            <person name="Topham K."/>
            <person name="Topping I."/>
            <person name="Tsamla T."/>
            <person name="Vassiliev H."/>
            <person name="Vo A."/>
            <person name="Wangchuk T."/>
            <person name="Wangdi T."/>
            <person name="Weiand M."/>
            <person name="Wilkinson J."/>
            <person name="Wilson A."/>
            <person name="Yadav S."/>
            <person name="Young G."/>
            <person name="Yu Q."/>
            <person name="Zembek L."/>
            <person name="Zhong D."/>
            <person name="Zimmer A."/>
            <person name="Zwirko Z."/>
            <person name="Jaffe D.B."/>
            <person name="Alvarez P."/>
            <person name="Brockman W."/>
            <person name="Butler J."/>
            <person name="Chin C."/>
            <person name="Gnerre S."/>
            <person name="Grabherr M."/>
            <person name="Kleber M."/>
            <person name="Mauceli E."/>
            <person name="MacCallum I."/>
        </authorList>
    </citation>
    <scope>NUCLEOTIDE SEQUENCE [LARGE SCALE GENOMIC DNA]</scope>
    <source>
        <strain evidence="3">Rob3c / Tucson 14021-0248.25</strain>
    </source>
</reference>
<dbReference type="OMA" id="CKDMAIS"/>
<evidence type="ECO:0000313" key="2">
    <source>
        <dbReference type="EMBL" id="EDW48030.1"/>
    </source>
</evidence>
<sequence>MQFTDAEPDEMGEVERVPGCKDMAISGPRATSGIEKVCQADRIAQDNRGQDENEPLKLELEMELKLETVHADTNVWQIVN</sequence>
<dbReference type="Proteomes" id="UP000001292">
    <property type="component" value="Unassembled WGS sequence"/>
</dbReference>
<accession>B4HSF2</accession>
<dbReference type="AlphaFoldDB" id="B4HSF2"/>
<evidence type="ECO:0000256" key="1">
    <source>
        <dbReference type="SAM" id="MobiDB-lite"/>
    </source>
</evidence>
<evidence type="ECO:0000313" key="3">
    <source>
        <dbReference type="Proteomes" id="UP000001292"/>
    </source>
</evidence>
<feature type="region of interest" description="Disordered" evidence="1">
    <location>
        <begin position="1"/>
        <end position="22"/>
    </location>
</feature>
<protein>
    <submittedName>
        <fullName evidence="2">GM21639</fullName>
    </submittedName>
</protein>
<feature type="compositionally biased region" description="Acidic residues" evidence="1">
    <location>
        <begin position="1"/>
        <end position="12"/>
    </location>
</feature>
<organism evidence="3">
    <name type="scientific">Drosophila sechellia</name>
    <name type="common">Fruit fly</name>
    <dbReference type="NCBI Taxonomy" id="7238"/>
    <lineage>
        <taxon>Eukaryota</taxon>
        <taxon>Metazoa</taxon>
        <taxon>Ecdysozoa</taxon>
        <taxon>Arthropoda</taxon>
        <taxon>Hexapoda</taxon>
        <taxon>Insecta</taxon>
        <taxon>Pterygota</taxon>
        <taxon>Neoptera</taxon>
        <taxon>Endopterygota</taxon>
        <taxon>Diptera</taxon>
        <taxon>Brachycera</taxon>
        <taxon>Muscomorpha</taxon>
        <taxon>Ephydroidea</taxon>
        <taxon>Drosophilidae</taxon>
        <taxon>Drosophila</taxon>
        <taxon>Sophophora</taxon>
    </lineage>
</organism>
<dbReference type="HOGENOM" id="CLU_2592324_0_0_1"/>
<keyword evidence="3" id="KW-1185">Reference proteome</keyword>
<proteinExistence type="predicted"/>
<gene>
    <name evidence="2" type="primary">Dsec\GM21639</name>
    <name evidence="2" type="ORF">Dsec_GM21639</name>
</gene>
<dbReference type="PhylomeDB" id="B4HSF2"/>